<dbReference type="GO" id="GO:0008616">
    <property type="term" value="P:tRNA queuosine(34) biosynthetic process"/>
    <property type="evidence" value="ECO:0007669"/>
    <property type="project" value="InterPro"/>
</dbReference>
<keyword evidence="1" id="KW-0479">Metal-binding</keyword>
<dbReference type="GO" id="GO:0052693">
    <property type="term" value="F:epoxyqueuosine reductase activity"/>
    <property type="evidence" value="ECO:0007669"/>
    <property type="project" value="TreeGrafter"/>
</dbReference>
<feature type="region of interest" description="Disordered" evidence="2">
    <location>
        <begin position="257"/>
        <end position="290"/>
    </location>
</feature>
<dbReference type="PANTHER" id="PTHR30002">
    <property type="entry name" value="EPOXYQUEUOSINE REDUCTASE"/>
    <property type="match status" value="1"/>
</dbReference>
<dbReference type="PROSITE" id="PS00198">
    <property type="entry name" value="4FE4S_FER_1"/>
    <property type="match status" value="1"/>
</dbReference>
<organism evidence="4">
    <name type="scientific">freshwater metagenome</name>
    <dbReference type="NCBI Taxonomy" id="449393"/>
    <lineage>
        <taxon>unclassified sequences</taxon>
        <taxon>metagenomes</taxon>
        <taxon>ecological metagenomes</taxon>
    </lineage>
</organism>
<dbReference type="Pfam" id="PF13484">
    <property type="entry name" value="Fer4_16"/>
    <property type="match status" value="1"/>
</dbReference>
<feature type="domain" description="4Fe-4S ferredoxin-type" evidence="3">
    <location>
        <begin position="186"/>
        <end position="216"/>
    </location>
</feature>
<evidence type="ECO:0000313" key="4">
    <source>
        <dbReference type="EMBL" id="CAB4969763.1"/>
    </source>
</evidence>
<dbReference type="InterPro" id="IPR017896">
    <property type="entry name" value="4Fe4S_Fe-S-bd"/>
</dbReference>
<dbReference type="InterPro" id="IPR004453">
    <property type="entry name" value="QueG"/>
</dbReference>
<evidence type="ECO:0000256" key="1">
    <source>
        <dbReference type="ARBA" id="ARBA00022485"/>
    </source>
</evidence>
<dbReference type="GO" id="GO:0051539">
    <property type="term" value="F:4 iron, 4 sulfur cluster binding"/>
    <property type="evidence" value="ECO:0007669"/>
    <property type="project" value="UniProtKB-KW"/>
</dbReference>
<evidence type="ECO:0000256" key="2">
    <source>
        <dbReference type="SAM" id="MobiDB-lite"/>
    </source>
</evidence>
<keyword evidence="1" id="KW-0408">Iron</keyword>
<accession>A0A6J7LTE0</accession>
<keyword evidence="1" id="KW-0004">4Fe-4S</keyword>
<reference evidence="4" key="1">
    <citation type="submission" date="2020-05" db="EMBL/GenBank/DDBJ databases">
        <authorList>
            <person name="Chiriac C."/>
            <person name="Salcher M."/>
            <person name="Ghai R."/>
            <person name="Kavagutti S V."/>
        </authorList>
    </citation>
    <scope>NUCLEOTIDE SEQUENCE</scope>
</reference>
<sequence>MGHDGGVTIPNPQSGSLLRDELIELGRSHGLAAMGVCDAEPFVETRLVLEQRRDQGLNADMAFTYRNPARSTDPSRSLPGVKSMLVGAFRYETAVPDPPSAPAARVARYATADSYEQLRFALQKVADKLIAAGYRAIVLADDNALVDRAAAVRAGIGWYGKSSNVLLPGEGSWFLLGSVLTDAELPSLGIPLEDGCGACSRCIDGCPTQAIIAPGVLDARRCLAWLLQAQGEFPREFREALGDRIYGCDECQEVCPPSRRADTAGNIESPPPESVPAMEPAQATASEPQPGPGSWIDLHWLLSASDEELLSQVGRWYIPAREPRYLRRNALVVLGNAQQPINSGLQLLLADYLDHTDDLLVGHATWAALRLGLVELLDESTRAARPAILLERANCDAEKQRIAISVRPELGD</sequence>
<dbReference type="PANTHER" id="PTHR30002:SF4">
    <property type="entry name" value="EPOXYQUEUOSINE REDUCTASE"/>
    <property type="match status" value="1"/>
</dbReference>
<dbReference type="InterPro" id="IPR017900">
    <property type="entry name" value="4Fe4S_Fe_S_CS"/>
</dbReference>
<dbReference type="EMBL" id="CAFBOG010000015">
    <property type="protein sequence ID" value="CAB4969763.1"/>
    <property type="molecule type" value="Genomic_DNA"/>
</dbReference>
<dbReference type="SUPFAM" id="SSF46548">
    <property type="entry name" value="alpha-helical ferredoxin"/>
    <property type="match status" value="1"/>
</dbReference>
<keyword evidence="1" id="KW-0411">Iron-sulfur</keyword>
<gene>
    <name evidence="4" type="ORF">UFOPK3914_00287</name>
</gene>
<dbReference type="AlphaFoldDB" id="A0A6J7LTE0"/>
<name>A0A6J7LTE0_9ZZZZ</name>
<protein>
    <submittedName>
        <fullName evidence="4">Unannotated protein</fullName>
    </submittedName>
</protein>
<dbReference type="PROSITE" id="PS51379">
    <property type="entry name" value="4FE4S_FER_2"/>
    <property type="match status" value="1"/>
</dbReference>
<dbReference type="NCBIfam" id="TIGR00276">
    <property type="entry name" value="tRNA epoxyqueuosine(34) reductase QueG"/>
    <property type="match status" value="1"/>
</dbReference>
<proteinExistence type="predicted"/>
<dbReference type="Gene3D" id="3.30.70.20">
    <property type="match status" value="1"/>
</dbReference>
<evidence type="ECO:0000259" key="3">
    <source>
        <dbReference type="PROSITE" id="PS51379"/>
    </source>
</evidence>